<dbReference type="EMBL" id="HE793032">
    <property type="protein sequence ID" value="CCG57992.1"/>
    <property type="molecule type" value="Genomic_DNA"/>
</dbReference>
<name>K0JLK8_BRAPL</name>
<evidence type="ECO:0000313" key="2">
    <source>
        <dbReference type="Proteomes" id="UP000003759"/>
    </source>
</evidence>
<dbReference type="RefSeq" id="WP_014934043.1">
    <property type="nucleotide sequence ID" value="NC_018604.1"/>
</dbReference>
<dbReference type="KEGG" id="bpw:WESB_2530"/>
<sequence length="91" mass="11507">MGTYSRIAYYDRYWNEYIHYSFTNQNRYIYYSSETIYGFRKDPIILMYEWKKEGDVYYSKLWDNQFSDWKVFNLKYIDENTILVNDKEYTK</sequence>
<dbReference type="HOGENOM" id="CLU_2421163_0_0_12"/>
<gene>
    <name evidence="1" type="ORF">WESB_2530</name>
</gene>
<organism evidence="1 2">
    <name type="scientific">Brachyspira pilosicoli WesB</name>
    <dbReference type="NCBI Taxonomy" id="1161918"/>
    <lineage>
        <taxon>Bacteria</taxon>
        <taxon>Pseudomonadati</taxon>
        <taxon>Spirochaetota</taxon>
        <taxon>Spirochaetia</taxon>
        <taxon>Brachyspirales</taxon>
        <taxon>Brachyspiraceae</taxon>
        <taxon>Brachyspira</taxon>
    </lineage>
</organism>
<dbReference type="OrthoDB" id="308105at2"/>
<reference evidence="1 2" key="1">
    <citation type="journal article" date="2012" name="BMC Genomics">
        <title>Comparative genomics of Brachyspira pilosicoli strains: genome rearrangements, reductions and correlation of genetic compliment with phenotypic diversity.</title>
        <authorList>
            <person name="Mappley L.J."/>
            <person name="Black M.L."/>
            <person name="Abuoun M."/>
            <person name="Darby A.C."/>
            <person name="Woodward M.J."/>
            <person name="Parkhill J."/>
            <person name="Turner A.K."/>
            <person name="Bellgard M.I."/>
            <person name="La T."/>
            <person name="Phillips N.D."/>
            <person name="La Ragione R.M."/>
            <person name="Hampson D.J."/>
        </authorList>
    </citation>
    <scope>NUCLEOTIDE SEQUENCE [LARGE SCALE GENOMIC DNA]</scope>
    <source>
        <strain evidence="1">WesB</strain>
    </source>
</reference>
<dbReference type="Proteomes" id="UP000003759">
    <property type="component" value="Chromosome"/>
</dbReference>
<proteinExistence type="predicted"/>
<accession>K0JLK8</accession>
<evidence type="ECO:0000313" key="1">
    <source>
        <dbReference type="EMBL" id="CCG57992.1"/>
    </source>
</evidence>
<protein>
    <submittedName>
        <fullName evidence="1">Uncharacterized protein</fullName>
    </submittedName>
</protein>
<dbReference type="PATRIC" id="fig|1161918.5.peg.2092"/>
<dbReference type="AlphaFoldDB" id="K0JLK8"/>